<dbReference type="EMBL" id="CAKOGL010000003">
    <property type="protein sequence ID" value="CAH2084779.1"/>
    <property type="molecule type" value="Genomic_DNA"/>
</dbReference>
<evidence type="ECO:0000313" key="1">
    <source>
        <dbReference type="EMBL" id="CAH2084779.1"/>
    </source>
</evidence>
<dbReference type="InterPro" id="IPR052709">
    <property type="entry name" value="Transposase-MT_Hybrid"/>
</dbReference>
<dbReference type="AlphaFoldDB" id="A0AAU9TDJ2"/>
<keyword evidence="2" id="KW-1185">Reference proteome</keyword>
<name>A0AAU9TDJ2_EUPED</name>
<evidence type="ECO:0008006" key="3">
    <source>
        <dbReference type="Google" id="ProtNLM"/>
    </source>
</evidence>
<gene>
    <name evidence="1" type="ORF">EEDITHA_LOCUS1318</name>
</gene>
<proteinExistence type="predicted"/>
<dbReference type="PANTHER" id="PTHR46060">
    <property type="entry name" value="MARINER MOS1 TRANSPOSASE-LIKE PROTEIN"/>
    <property type="match status" value="1"/>
</dbReference>
<dbReference type="InterPro" id="IPR036397">
    <property type="entry name" value="RNaseH_sf"/>
</dbReference>
<protein>
    <recommendedName>
        <fullName evidence="3">Mariner Mos1 transposase</fullName>
    </recommendedName>
</protein>
<evidence type="ECO:0000313" key="2">
    <source>
        <dbReference type="Proteomes" id="UP001153954"/>
    </source>
</evidence>
<dbReference type="GO" id="GO:0003676">
    <property type="term" value="F:nucleic acid binding"/>
    <property type="evidence" value="ECO:0007669"/>
    <property type="project" value="InterPro"/>
</dbReference>
<accession>A0AAU9TDJ2</accession>
<comment type="caution">
    <text evidence="1">The sequence shown here is derived from an EMBL/GenBank/DDBJ whole genome shotgun (WGS) entry which is preliminary data.</text>
</comment>
<dbReference type="PANTHER" id="PTHR46060:SF1">
    <property type="entry name" value="MARINER MOS1 TRANSPOSASE-LIKE PROTEIN"/>
    <property type="match status" value="1"/>
</dbReference>
<organism evidence="1 2">
    <name type="scientific">Euphydryas editha</name>
    <name type="common">Edith's checkerspot</name>
    <dbReference type="NCBI Taxonomy" id="104508"/>
    <lineage>
        <taxon>Eukaryota</taxon>
        <taxon>Metazoa</taxon>
        <taxon>Ecdysozoa</taxon>
        <taxon>Arthropoda</taxon>
        <taxon>Hexapoda</taxon>
        <taxon>Insecta</taxon>
        <taxon>Pterygota</taxon>
        <taxon>Neoptera</taxon>
        <taxon>Endopterygota</taxon>
        <taxon>Lepidoptera</taxon>
        <taxon>Glossata</taxon>
        <taxon>Ditrysia</taxon>
        <taxon>Papilionoidea</taxon>
        <taxon>Nymphalidae</taxon>
        <taxon>Nymphalinae</taxon>
        <taxon>Euphydryas</taxon>
    </lineage>
</organism>
<sequence>MAKSDATGCPTIVLEDLKTVTADRYTDNCLSLVLEKVWQKRPHSRILIHHDNTSSHTAKQTIDYLAKSGVELLGHPPYSTDLAPCDFYLFPKTKRKTSMKTFYGRQGSSYYVSKGRRRDP</sequence>
<dbReference type="Proteomes" id="UP001153954">
    <property type="component" value="Unassembled WGS sequence"/>
</dbReference>
<dbReference type="Gene3D" id="3.30.420.10">
    <property type="entry name" value="Ribonuclease H-like superfamily/Ribonuclease H"/>
    <property type="match status" value="1"/>
</dbReference>
<reference evidence="1" key="1">
    <citation type="submission" date="2022-03" db="EMBL/GenBank/DDBJ databases">
        <authorList>
            <person name="Tunstrom K."/>
        </authorList>
    </citation>
    <scope>NUCLEOTIDE SEQUENCE</scope>
</reference>